<dbReference type="PaxDb" id="4577-GRMZM2G159636_P01"/>
<dbReference type="EMBL" id="CM000784">
    <property type="protein sequence ID" value="AQK99942.1"/>
    <property type="molecule type" value="Genomic_DNA"/>
</dbReference>
<sequence length="112" mass="12626">MTMGVAMGICGLQLFWNITGNLEVRFGSIIFTPFAYSILARDVLFHLEQAEKARLWSVATMNCLDFDAWTTVVEETDKNAELKLCMLQDYLCSDCHHVATLRSPLDHGTPIL</sequence>
<gene>
    <name evidence="1" type="ORF">ZEAMMB73_Zm00001d012608</name>
</gene>
<reference evidence="1" key="1">
    <citation type="submission" date="2015-12" db="EMBL/GenBank/DDBJ databases">
        <title>Update maize B73 reference genome by single molecule sequencing technologies.</title>
        <authorList>
            <consortium name="Maize Genome Sequencing Project"/>
            <person name="Ware D."/>
        </authorList>
    </citation>
    <scope>NUCLEOTIDE SEQUENCE</scope>
    <source>
        <tissue evidence="1">Seedling</tissue>
    </source>
</reference>
<organism evidence="1">
    <name type="scientific">Zea mays</name>
    <name type="common">Maize</name>
    <dbReference type="NCBI Taxonomy" id="4577"/>
    <lineage>
        <taxon>Eukaryota</taxon>
        <taxon>Viridiplantae</taxon>
        <taxon>Streptophyta</taxon>
        <taxon>Embryophyta</taxon>
        <taxon>Tracheophyta</taxon>
        <taxon>Spermatophyta</taxon>
        <taxon>Magnoliopsida</taxon>
        <taxon>Liliopsida</taxon>
        <taxon>Poales</taxon>
        <taxon>Poaceae</taxon>
        <taxon>PACMAD clade</taxon>
        <taxon>Panicoideae</taxon>
        <taxon>Andropogonodae</taxon>
        <taxon>Andropogoneae</taxon>
        <taxon>Tripsacinae</taxon>
        <taxon>Zea</taxon>
    </lineage>
</organism>
<evidence type="ECO:0000313" key="1">
    <source>
        <dbReference type="EMBL" id="AQK99942.1"/>
    </source>
</evidence>
<dbReference type="AlphaFoldDB" id="A0A1D6GA08"/>
<protein>
    <submittedName>
        <fullName evidence="1">Uncharacterized protein</fullName>
    </submittedName>
</protein>
<name>A0A1D6GA08_MAIZE</name>
<dbReference type="InParanoid" id="A0A1D6GA08"/>
<accession>A0A1D6GA08</accession>
<proteinExistence type="predicted"/>